<dbReference type="KEGG" id="din:Selin_0189"/>
<keyword evidence="1" id="KW-0812">Transmembrane</keyword>
<keyword evidence="1" id="KW-0472">Membrane</keyword>
<dbReference type="NCBIfam" id="TIGR02532">
    <property type="entry name" value="IV_pilin_GFxxxE"/>
    <property type="match status" value="1"/>
</dbReference>
<feature type="transmembrane region" description="Helical" evidence="1">
    <location>
        <begin position="17"/>
        <end position="43"/>
    </location>
</feature>
<dbReference type="InParanoid" id="E6W607"/>
<dbReference type="InterPro" id="IPR012902">
    <property type="entry name" value="N_methyl_site"/>
</dbReference>
<dbReference type="RefSeq" id="WP_013504835.1">
    <property type="nucleotide sequence ID" value="NC_014836.1"/>
</dbReference>
<dbReference type="SUPFAM" id="SSF54523">
    <property type="entry name" value="Pili subunits"/>
    <property type="match status" value="1"/>
</dbReference>
<keyword evidence="1" id="KW-1133">Transmembrane helix</keyword>
<protein>
    <recommendedName>
        <fullName evidence="4">Prepilin-type N-terminal cleavage/methylation domain-containing protein</fullName>
    </recommendedName>
</protein>
<dbReference type="Proteomes" id="UP000002572">
    <property type="component" value="Chromosome"/>
</dbReference>
<sequence>MIDSRNHREQGFSLLELILTMVIIGILSAASAPMVGSAINAYFTARQMSDELMQVNMAMERVSRELRGALAIDTNSDQTTVRFTRRSDSQEVCFRLNQGRIWRHTGNCANPGHPLTGAVFEAGSTFLYGSFGTNCTNPQLQDSAAAPQNAHLVQLHLTSSTYGAFRTSVYVNTAANPCHL</sequence>
<name>E6W607_DESIS</name>
<dbReference type="AlphaFoldDB" id="E6W607"/>
<accession>E6W607</accession>
<keyword evidence="3" id="KW-1185">Reference proteome</keyword>
<dbReference type="Pfam" id="PF07963">
    <property type="entry name" value="N_methyl"/>
    <property type="match status" value="1"/>
</dbReference>
<gene>
    <name evidence="2" type="ordered locus">Selin_0189</name>
</gene>
<evidence type="ECO:0000256" key="1">
    <source>
        <dbReference type="SAM" id="Phobius"/>
    </source>
</evidence>
<evidence type="ECO:0000313" key="3">
    <source>
        <dbReference type="Proteomes" id="UP000002572"/>
    </source>
</evidence>
<organism evidence="2 3">
    <name type="scientific">Desulfurispirillum indicum (strain ATCC BAA-1389 / DSM 22839 / S5)</name>
    <dbReference type="NCBI Taxonomy" id="653733"/>
    <lineage>
        <taxon>Bacteria</taxon>
        <taxon>Pseudomonadati</taxon>
        <taxon>Chrysiogenota</taxon>
        <taxon>Chrysiogenia</taxon>
        <taxon>Chrysiogenales</taxon>
        <taxon>Chrysiogenaceae</taxon>
        <taxon>Desulfurispirillum</taxon>
    </lineage>
</organism>
<dbReference type="Gene3D" id="3.30.700.10">
    <property type="entry name" value="Glycoprotein, Type 4 Pilin"/>
    <property type="match status" value="1"/>
</dbReference>
<proteinExistence type="predicted"/>
<dbReference type="eggNOG" id="COG2165">
    <property type="taxonomic scope" value="Bacteria"/>
</dbReference>
<dbReference type="STRING" id="653733.Selin_0189"/>
<dbReference type="EMBL" id="CP002432">
    <property type="protein sequence ID" value="ADU64946.1"/>
    <property type="molecule type" value="Genomic_DNA"/>
</dbReference>
<evidence type="ECO:0000313" key="2">
    <source>
        <dbReference type="EMBL" id="ADU64946.1"/>
    </source>
</evidence>
<dbReference type="OrthoDB" id="9788802at2"/>
<evidence type="ECO:0008006" key="4">
    <source>
        <dbReference type="Google" id="ProtNLM"/>
    </source>
</evidence>
<dbReference type="InterPro" id="IPR045584">
    <property type="entry name" value="Pilin-like"/>
</dbReference>
<dbReference type="PROSITE" id="PS00409">
    <property type="entry name" value="PROKAR_NTER_METHYL"/>
    <property type="match status" value="1"/>
</dbReference>
<reference evidence="2 3" key="1">
    <citation type="submission" date="2010-12" db="EMBL/GenBank/DDBJ databases">
        <title>Complete sequence of Desulfurispirillum indicum S5.</title>
        <authorList>
            <consortium name="US DOE Joint Genome Institute"/>
            <person name="Lucas S."/>
            <person name="Copeland A."/>
            <person name="Lapidus A."/>
            <person name="Cheng J.-F."/>
            <person name="Goodwin L."/>
            <person name="Pitluck S."/>
            <person name="Chertkov O."/>
            <person name="Held B."/>
            <person name="Detter J.C."/>
            <person name="Han C."/>
            <person name="Tapia R."/>
            <person name="Land M."/>
            <person name="Hauser L."/>
            <person name="Kyrpides N."/>
            <person name="Ivanova N."/>
            <person name="Mikhailova N."/>
            <person name="Haggblom M."/>
            <person name="Rauschenbach I."/>
            <person name="Bini E."/>
            <person name="Woyke T."/>
        </authorList>
    </citation>
    <scope>NUCLEOTIDE SEQUENCE [LARGE SCALE GENOMIC DNA]</scope>
    <source>
        <strain evidence="3">ATCC BAA-1389 / DSM 22839 / S5</strain>
    </source>
</reference>
<dbReference type="HOGENOM" id="CLU_1493916_0_0_0"/>